<evidence type="ECO:0000313" key="2">
    <source>
        <dbReference type="WBParaSite" id="Csp11.Scaffold629.g12491.t1"/>
    </source>
</evidence>
<dbReference type="WBParaSite" id="Csp11.Scaffold629.g12491.t1">
    <property type="protein sequence ID" value="Csp11.Scaffold629.g12491.t1"/>
    <property type="gene ID" value="Csp11.Scaffold629.g12491"/>
</dbReference>
<dbReference type="GO" id="GO:0016491">
    <property type="term" value="F:oxidoreductase activity"/>
    <property type="evidence" value="ECO:0007669"/>
    <property type="project" value="InterPro"/>
</dbReference>
<organism evidence="1 2">
    <name type="scientific">Caenorhabditis tropicalis</name>
    <dbReference type="NCBI Taxonomy" id="1561998"/>
    <lineage>
        <taxon>Eukaryota</taxon>
        <taxon>Metazoa</taxon>
        <taxon>Ecdysozoa</taxon>
        <taxon>Nematoda</taxon>
        <taxon>Chromadorea</taxon>
        <taxon>Rhabditida</taxon>
        <taxon>Rhabditina</taxon>
        <taxon>Rhabditomorpha</taxon>
        <taxon>Rhabditoidea</taxon>
        <taxon>Rhabditidae</taxon>
        <taxon>Peloderinae</taxon>
        <taxon>Caenorhabditis</taxon>
    </lineage>
</organism>
<dbReference type="InterPro" id="IPR036812">
    <property type="entry name" value="NAD(P)_OxRdtase_dom_sf"/>
</dbReference>
<dbReference type="InterPro" id="IPR020471">
    <property type="entry name" value="AKR"/>
</dbReference>
<dbReference type="AlphaFoldDB" id="A0A1I7TWI7"/>
<sequence length="210" mass="24753">MTSYSAFPEGATFTEETMQWRGRTPFTPFEVYRQVIDAIENGIRHIIISDDFVHLEAVGIALSFLNDFQIVSREELFIRLDLTMYKDIGVNGFLIKLRCALYSLQLDYVNILVAHLPLIFHSNSRRRQLTLFPARLIWSLMIIAIHRRKTIHIGISNWTRPYIYSIISMRTLRPHLAIFNVPDREAVRYCYRLRIPLCINNQTQLIYLVY</sequence>
<dbReference type="PRINTS" id="PR00069">
    <property type="entry name" value="ALDKETRDTASE"/>
</dbReference>
<dbReference type="eggNOG" id="KOG1577">
    <property type="taxonomic scope" value="Eukaryota"/>
</dbReference>
<accession>A0A1I7TWI7</accession>
<protein>
    <submittedName>
        <fullName evidence="2">GP-PDE domain-containing protein</fullName>
    </submittedName>
</protein>
<dbReference type="STRING" id="1561998.A0A1I7TWI7"/>
<proteinExistence type="predicted"/>
<reference evidence="2" key="1">
    <citation type="submission" date="2016-11" db="UniProtKB">
        <authorList>
            <consortium name="WormBaseParasite"/>
        </authorList>
    </citation>
    <scope>IDENTIFICATION</scope>
</reference>
<evidence type="ECO:0000313" key="1">
    <source>
        <dbReference type="Proteomes" id="UP000095282"/>
    </source>
</evidence>
<name>A0A1I7TWI7_9PELO</name>
<dbReference type="SUPFAM" id="SSF51430">
    <property type="entry name" value="NAD(P)-linked oxidoreductase"/>
    <property type="match status" value="1"/>
</dbReference>
<keyword evidence="1" id="KW-1185">Reference proteome</keyword>
<dbReference type="Gene3D" id="3.20.20.100">
    <property type="entry name" value="NADP-dependent oxidoreductase domain"/>
    <property type="match status" value="1"/>
</dbReference>
<dbReference type="Proteomes" id="UP000095282">
    <property type="component" value="Unplaced"/>
</dbReference>